<dbReference type="EMBL" id="CP066092">
    <property type="protein sequence ID" value="QQB20027.1"/>
    <property type="molecule type" value="Genomic_DNA"/>
</dbReference>
<feature type="compositionally biased region" description="Polar residues" evidence="1">
    <location>
        <begin position="37"/>
        <end position="46"/>
    </location>
</feature>
<feature type="region of interest" description="Disordered" evidence="1">
    <location>
        <begin position="1"/>
        <end position="52"/>
    </location>
</feature>
<organism evidence="3 4">
    <name type="scientific">Aeromonas jandaei</name>
    <dbReference type="NCBI Taxonomy" id="650"/>
    <lineage>
        <taxon>Bacteria</taxon>
        <taxon>Pseudomonadati</taxon>
        <taxon>Pseudomonadota</taxon>
        <taxon>Gammaproteobacteria</taxon>
        <taxon>Aeromonadales</taxon>
        <taxon>Aeromonadaceae</taxon>
        <taxon>Aeromonas</taxon>
    </lineage>
</organism>
<keyword evidence="4" id="KW-1185">Reference proteome</keyword>
<sequence>MELPLANTKGPVETTGTACNWTENGSGNGDSDGSGNTPDEGNNSENGGLPKDWDFFEPVIGDATGTSVSATIAKLNKNLGKNIGALTQNNDMLNKRVNEISGDTSRIVNATERAKDLLQEMSDFQRFANSKLEGIELFSSRSENYLQQIAMKAGGSGSGSGSGGSSGGDNSNIHGELKQFHQDMFGPDFAQNNMGANMYALLNSYSYDISSIKEKIHTLNSNFNNFYWNTAPDLRNNSIEMNRNLRTIAEAIQKGGIGTGGGDGGSDIDYGKMPGSEANPLAVKQVTYKGRCEGDGCFFDAQSQQKELDKLNKSLTDKYADIGKEVKEIFNFNLSGSAGYMECFELFTYGGKDYRVCPPAKEYWEIIAALMMFIFYFIAFAIVFKR</sequence>
<reference evidence="3 4" key="1">
    <citation type="submission" date="2020-12" db="EMBL/GenBank/DDBJ databases">
        <title>FDA dAtabase for Regulatory Grade micrObial Sequences (FDA-ARGOS): Supporting development and validation of Infectious Disease Dx tests.</title>
        <authorList>
            <person name="Sproer C."/>
            <person name="Gronow S."/>
            <person name="Severitt S."/>
            <person name="Schroder I."/>
            <person name="Tallon L."/>
            <person name="Sadzewicz L."/>
            <person name="Zhao X."/>
            <person name="Boylan J."/>
            <person name="Ott S."/>
            <person name="Bowen H."/>
            <person name="Vavikolanu K."/>
            <person name="Mehta A."/>
            <person name="Aluvathingal J."/>
            <person name="Nadendla S."/>
            <person name="Lowell S."/>
            <person name="Myers T."/>
            <person name="Yan Y."/>
            <person name="Sichtig H."/>
        </authorList>
    </citation>
    <scope>NUCLEOTIDE SEQUENCE [LARGE SCALE GENOMIC DNA]</scope>
    <source>
        <strain evidence="3 4">FDAARGOS_986</strain>
    </source>
</reference>
<evidence type="ECO:0008006" key="5">
    <source>
        <dbReference type="Google" id="ProtNLM"/>
    </source>
</evidence>
<dbReference type="Proteomes" id="UP000595481">
    <property type="component" value="Chromosome"/>
</dbReference>
<dbReference type="RefSeq" id="WP_167335498.1">
    <property type="nucleotide sequence ID" value="NZ_CP066092.1"/>
</dbReference>
<evidence type="ECO:0000313" key="4">
    <source>
        <dbReference type="Proteomes" id="UP000595481"/>
    </source>
</evidence>
<feature type="compositionally biased region" description="Polar residues" evidence="1">
    <location>
        <begin position="14"/>
        <end position="23"/>
    </location>
</feature>
<dbReference type="GeneID" id="69549663"/>
<evidence type="ECO:0000313" key="3">
    <source>
        <dbReference type="EMBL" id="QQB20027.1"/>
    </source>
</evidence>
<proteinExistence type="predicted"/>
<feature type="transmembrane region" description="Helical" evidence="2">
    <location>
        <begin position="363"/>
        <end position="384"/>
    </location>
</feature>
<evidence type="ECO:0000256" key="2">
    <source>
        <dbReference type="SAM" id="Phobius"/>
    </source>
</evidence>
<evidence type="ECO:0000256" key="1">
    <source>
        <dbReference type="SAM" id="MobiDB-lite"/>
    </source>
</evidence>
<keyword evidence="2" id="KW-0472">Membrane</keyword>
<keyword evidence="2" id="KW-0812">Transmembrane</keyword>
<feature type="compositionally biased region" description="Gly residues" evidence="1">
    <location>
        <begin position="154"/>
        <end position="167"/>
    </location>
</feature>
<keyword evidence="2" id="KW-1133">Transmembrane helix</keyword>
<name>A0A7T4AA05_AERJA</name>
<accession>A0A7T4AA05</accession>
<gene>
    <name evidence="3" type="ORF">I6H43_00215</name>
</gene>
<feature type="region of interest" description="Disordered" evidence="1">
    <location>
        <begin position="152"/>
        <end position="174"/>
    </location>
</feature>
<protein>
    <recommendedName>
        <fullName evidence="5">Chemotaxis protein</fullName>
    </recommendedName>
</protein>